<dbReference type="AlphaFoldDB" id="A0A3P3DEP9"/>
<proteinExistence type="predicted"/>
<dbReference type="EMBL" id="RRAZ01000028">
    <property type="protein sequence ID" value="RRH71982.1"/>
    <property type="molecule type" value="Genomic_DNA"/>
</dbReference>
<reference evidence="1 2" key="1">
    <citation type="submission" date="2018-11" db="EMBL/GenBank/DDBJ databases">
        <title>Gemmobacter sp. nov., YIM 102744-1 draft genome.</title>
        <authorList>
            <person name="Li G."/>
            <person name="Jiang Y."/>
        </authorList>
    </citation>
    <scope>NUCLEOTIDE SEQUENCE [LARGE SCALE GENOMIC DNA]</scope>
    <source>
        <strain evidence="1 2">YIM 102744-1</strain>
    </source>
</reference>
<evidence type="ECO:0000313" key="2">
    <source>
        <dbReference type="Proteomes" id="UP000282125"/>
    </source>
</evidence>
<accession>A0A3P3DEP9</accession>
<gene>
    <name evidence="1" type="ORF">EG244_15830</name>
</gene>
<organism evidence="1 2">
    <name type="scientific">Falsigemmobacter faecalis</name>
    <dbReference type="NCBI Taxonomy" id="2488730"/>
    <lineage>
        <taxon>Bacteria</taxon>
        <taxon>Pseudomonadati</taxon>
        <taxon>Pseudomonadota</taxon>
        <taxon>Alphaproteobacteria</taxon>
        <taxon>Rhodobacterales</taxon>
        <taxon>Paracoccaceae</taxon>
        <taxon>Falsigemmobacter</taxon>
    </lineage>
</organism>
<comment type="caution">
    <text evidence="1">The sequence shown here is derived from an EMBL/GenBank/DDBJ whole genome shotgun (WGS) entry which is preliminary data.</text>
</comment>
<sequence>MEDIAKTYWPQLITLLAFVAWLIRLEAAVKGQAGFIAELRREQAEITRRAQDQAVTLARMDESLSAIKLTLDRLVDRMERRS</sequence>
<name>A0A3P3DEP9_9RHOB</name>
<dbReference type="RefSeq" id="WP_124966153.1">
    <property type="nucleotide sequence ID" value="NZ_RRAZ01000028.1"/>
</dbReference>
<dbReference type="Proteomes" id="UP000282125">
    <property type="component" value="Unassembled WGS sequence"/>
</dbReference>
<keyword evidence="2" id="KW-1185">Reference proteome</keyword>
<protein>
    <submittedName>
        <fullName evidence="1">Uncharacterized protein</fullName>
    </submittedName>
</protein>
<evidence type="ECO:0000313" key="1">
    <source>
        <dbReference type="EMBL" id="RRH71982.1"/>
    </source>
</evidence>